<dbReference type="GO" id="GO:0061809">
    <property type="term" value="F:NAD+ nucleosidase activity, cyclic ADP-ribose generating"/>
    <property type="evidence" value="ECO:0007669"/>
    <property type="project" value="UniProtKB-EC"/>
</dbReference>
<dbReference type="AlphaFoldDB" id="A0A6D2KYS4"/>
<dbReference type="EC" id="3.2.2.6" evidence="1"/>
<dbReference type="GO" id="GO:0007165">
    <property type="term" value="P:signal transduction"/>
    <property type="evidence" value="ECO:0007669"/>
    <property type="project" value="InterPro"/>
</dbReference>
<accession>A0A6D2KYS4</accession>
<dbReference type="SUPFAM" id="SSF52540">
    <property type="entry name" value="P-loop containing nucleoside triphosphate hydrolases"/>
    <property type="match status" value="1"/>
</dbReference>
<dbReference type="GO" id="GO:0043531">
    <property type="term" value="F:ADP binding"/>
    <property type="evidence" value="ECO:0007669"/>
    <property type="project" value="InterPro"/>
</dbReference>
<evidence type="ECO:0000256" key="3">
    <source>
        <dbReference type="ARBA" id="ARBA00022737"/>
    </source>
</evidence>
<dbReference type="FunFam" id="3.80.10.10:FF:000386">
    <property type="entry name" value="Disease resistance protein RPS4"/>
    <property type="match status" value="1"/>
</dbReference>
<dbReference type="InterPro" id="IPR044974">
    <property type="entry name" value="Disease_R_plants"/>
</dbReference>
<feature type="domain" description="TIR" evidence="8">
    <location>
        <begin position="8"/>
        <end position="171"/>
    </location>
</feature>
<sequence>MATSSSSTGPQVFINFRGELRSNFVSHLHAALERQGINSFIDSKEKPGVDLKELFSRIEKSTVALAILSSKYTESHWCLDELVKIKECVDLRTLRVIPIFYNLKPDTVKQLDGNFGLQLWDLWKKKGRDDRILKWDAALQGVRSKKALILEEHTNEAAFINLIAAHVQDFLSEDLALREENPKPQGRGEENPKPEERSNPAVNNIKPGEQRLKQLEEKLIMDCEDNESRIVGIVGMAGIGKTYLAETLFKKLKKKVNSHVFIKLDSEKWNDQKLDWLQKTLVEGLLDKSIDCGNGNPLEFWKDTLVKKKVVIFFDNVTDKKQIKPLLGNCNWIKAGSRILITTRDKSLLKELTCDLFHVPKLNDRESLELFRDQVCTTLEGNIMDMSRKFVDYAGGNPFALKEFGDELCGKDEDHWKTRLGKLTQCSNSMVGDKLRICYDELNEKQKDAFLDIACFFRSQEENYVRTLLDSFNVHESAESGTELRDLTDKFLIDICDGRVEMHGLFCTVAKELVETSGGKYWLFPSNCPEFTTALAKKEGRNKVRGIVLDMSEMEEKSLDSQAFVDMTSLQYLKVYSSTDPGGHNEAKCNLNLPDELEFPKDNILRYLHWVKFPKKELPSNLEPKNLIDLRLPYSNITTLWNCAKVTPKLRWVDLSHSSKLTSLLGLSKAPNLLRLILEGCTSLKELPMEMKELKNLSFLNLIGCTSLVSLPTVTINSLKTLILSGCSNLQTFKVISTNLETLHLNGTAISILPQAISNLHKLNILNLKDCQNLVALPDCLWKLKSLQELKLSRCAMMESFPDVKEKMENLQLVLLDGTAIKEMPRNIINLSFLRHLSLSRNDNICSLEFDMGQMFYLKWLEVKYCKNLTSLPGLPPNLQCLNAYGCVSLRTVASPLAFLMPTNQIHYSTFIFTNCHKLEQVSKSSIISYVQKKSELMSDDRYNQEFVFKSLIGTCFPGCDVPAWFNHHAFGSVLKLSFPRDWNEGKLNGIALCCVVSFKDYKDQNNGLQVQCTSEFTNVSLSRESFIIGGWSEPGDEHHTIETDHIFVGYTTLFNSKKRQQFTSGTEVSLTFEVTNGTSGVEGCKVMKCGFTYVYEPEEAENLSGAISHAPLRTRSFTNGRRYLWNRE</sequence>
<organism evidence="9 10">
    <name type="scientific">Microthlaspi erraticum</name>
    <dbReference type="NCBI Taxonomy" id="1685480"/>
    <lineage>
        <taxon>Eukaryota</taxon>
        <taxon>Viridiplantae</taxon>
        <taxon>Streptophyta</taxon>
        <taxon>Embryophyta</taxon>
        <taxon>Tracheophyta</taxon>
        <taxon>Spermatophyta</taxon>
        <taxon>Magnoliopsida</taxon>
        <taxon>eudicotyledons</taxon>
        <taxon>Gunneridae</taxon>
        <taxon>Pentapetalae</taxon>
        <taxon>rosids</taxon>
        <taxon>malvids</taxon>
        <taxon>Brassicales</taxon>
        <taxon>Brassicaceae</taxon>
        <taxon>Coluteocarpeae</taxon>
        <taxon>Microthlaspi</taxon>
    </lineage>
</organism>
<reference evidence="9" key="1">
    <citation type="submission" date="2020-01" db="EMBL/GenBank/DDBJ databases">
        <authorList>
            <person name="Mishra B."/>
        </authorList>
    </citation>
    <scope>NUCLEOTIDE SEQUENCE [LARGE SCALE GENOMIC DNA]</scope>
</reference>
<dbReference type="EMBL" id="CACVBM020001684">
    <property type="protein sequence ID" value="CAA7057313.1"/>
    <property type="molecule type" value="Genomic_DNA"/>
</dbReference>
<dbReference type="InterPro" id="IPR002182">
    <property type="entry name" value="NB-ARC"/>
</dbReference>
<evidence type="ECO:0000313" key="10">
    <source>
        <dbReference type="Proteomes" id="UP000467841"/>
    </source>
</evidence>
<dbReference type="PANTHER" id="PTHR11017">
    <property type="entry name" value="LEUCINE-RICH REPEAT-CONTAINING PROTEIN"/>
    <property type="match status" value="1"/>
</dbReference>
<dbReference type="Pfam" id="PF00931">
    <property type="entry name" value="NB-ARC"/>
    <property type="match status" value="1"/>
</dbReference>
<evidence type="ECO:0000256" key="2">
    <source>
        <dbReference type="ARBA" id="ARBA00022614"/>
    </source>
</evidence>
<dbReference type="Gene3D" id="3.80.10.10">
    <property type="entry name" value="Ribonuclease Inhibitor"/>
    <property type="match status" value="2"/>
</dbReference>
<keyword evidence="10" id="KW-1185">Reference proteome</keyword>
<name>A0A6D2KYS4_9BRAS</name>
<dbReference type="Gene3D" id="1.10.8.430">
    <property type="entry name" value="Helical domain of apoptotic protease-activating factors"/>
    <property type="match status" value="1"/>
</dbReference>
<keyword evidence="4" id="KW-0378">Hydrolase</keyword>
<dbReference type="OrthoDB" id="1106287at2759"/>
<dbReference type="InterPro" id="IPR042197">
    <property type="entry name" value="Apaf_helical"/>
</dbReference>
<evidence type="ECO:0000256" key="4">
    <source>
        <dbReference type="ARBA" id="ARBA00022801"/>
    </source>
</evidence>
<evidence type="ECO:0000256" key="1">
    <source>
        <dbReference type="ARBA" id="ARBA00011982"/>
    </source>
</evidence>
<dbReference type="GO" id="GO:0006952">
    <property type="term" value="P:defense response"/>
    <property type="evidence" value="ECO:0007669"/>
    <property type="project" value="InterPro"/>
</dbReference>
<evidence type="ECO:0000313" key="9">
    <source>
        <dbReference type="EMBL" id="CAA7057313.1"/>
    </source>
</evidence>
<protein>
    <recommendedName>
        <fullName evidence="1">ADP-ribosyl cyclase/cyclic ADP-ribose hydrolase</fullName>
        <ecNumber evidence="1">3.2.2.6</ecNumber>
    </recommendedName>
</protein>
<keyword evidence="5" id="KW-0520">NAD</keyword>
<evidence type="ECO:0000259" key="8">
    <source>
        <dbReference type="PROSITE" id="PS50104"/>
    </source>
</evidence>
<dbReference type="InterPro" id="IPR058192">
    <property type="entry name" value="WHD_ROQ1-like"/>
</dbReference>
<dbReference type="PANTHER" id="PTHR11017:SF264">
    <property type="entry name" value="ADP-RIBOSYL CYCLASE_CYCLIC ADP-RIBOSE HYDROLASE"/>
    <property type="match status" value="1"/>
</dbReference>
<dbReference type="SMART" id="SM00255">
    <property type="entry name" value="TIR"/>
    <property type="match status" value="1"/>
</dbReference>
<keyword evidence="2" id="KW-0433">Leucine-rich repeat</keyword>
<dbReference type="InterPro" id="IPR035897">
    <property type="entry name" value="Toll_tir_struct_dom_sf"/>
</dbReference>
<dbReference type="PROSITE" id="PS50104">
    <property type="entry name" value="TIR"/>
    <property type="match status" value="1"/>
</dbReference>
<evidence type="ECO:0000256" key="6">
    <source>
        <dbReference type="ARBA" id="ARBA00047304"/>
    </source>
</evidence>
<dbReference type="InterPro" id="IPR011713">
    <property type="entry name" value="Leu-rich_rpt_3"/>
</dbReference>
<evidence type="ECO:0000256" key="7">
    <source>
        <dbReference type="SAM" id="MobiDB-lite"/>
    </source>
</evidence>
<gene>
    <name evidence="9" type="ORF">MERR_LOCUS44549</name>
</gene>
<feature type="compositionally biased region" description="Basic and acidic residues" evidence="7">
    <location>
        <begin position="179"/>
        <end position="198"/>
    </location>
</feature>
<dbReference type="InterPro" id="IPR000157">
    <property type="entry name" value="TIR_dom"/>
</dbReference>
<proteinExistence type="predicted"/>
<dbReference type="InterPro" id="IPR045344">
    <property type="entry name" value="C-JID"/>
</dbReference>
<dbReference type="SUPFAM" id="SSF52058">
    <property type="entry name" value="L domain-like"/>
    <property type="match status" value="1"/>
</dbReference>
<evidence type="ECO:0000256" key="5">
    <source>
        <dbReference type="ARBA" id="ARBA00023027"/>
    </source>
</evidence>
<dbReference type="Pfam" id="PF07725">
    <property type="entry name" value="LRR_3"/>
    <property type="match status" value="1"/>
</dbReference>
<dbReference type="InterPro" id="IPR032675">
    <property type="entry name" value="LRR_dom_sf"/>
</dbReference>
<dbReference type="InterPro" id="IPR027417">
    <property type="entry name" value="P-loop_NTPase"/>
</dbReference>
<dbReference type="Pfam" id="PF23282">
    <property type="entry name" value="WHD_ROQ1"/>
    <property type="match status" value="1"/>
</dbReference>
<feature type="region of interest" description="Disordered" evidence="7">
    <location>
        <begin position="179"/>
        <end position="208"/>
    </location>
</feature>
<dbReference type="Proteomes" id="UP000467841">
    <property type="component" value="Unassembled WGS sequence"/>
</dbReference>
<dbReference type="PRINTS" id="PR00364">
    <property type="entry name" value="DISEASERSIST"/>
</dbReference>
<dbReference type="FunFam" id="3.40.50.10140:FF:000007">
    <property type="entry name" value="Disease resistance protein (TIR-NBS-LRR class)"/>
    <property type="match status" value="1"/>
</dbReference>
<comment type="caution">
    <text evidence="9">The sequence shown here is derived from an EMBL/GenBank/DDBJ whole genome shotgun (WGS) entry which is preliminary data.</text>
</comment>
<dbReference type="Gene3D" id="3.40.50.300">
    <property type="entry name" value="P-loop containing nucleotide triphosphate hydrolases"/>
    <property type="match status" value="1"/>
</dbReference>
<dbReference type="SUPFAM" id="SSF52200">
    <property type="entry name" value="Toll/Interleukin receptor TIR domain"/>
    <property type="match status" value="1"/>
</dbReference>
<dbReference type="Gene3D" id="3.40.50.10140">
    <property type="entry name" value="Toll/interleukin-1 receptor homology (TIR) domain"/>
    <property type="match status" value="1"/>
</dbReference>
<dbReference type="Pfam" id="PF01582">
    <property type="entry name" value="TIR"/>
    <property type="match status" value="1"/>
</dbReference>
<keyword evidence="3" id="KW-0677">Repeat</keyword>
<dbReference type="Pfam" id="PF20160">
    <property type="entry name" value="C-JID"/>
    <property type="match status" value="1"/>
</dbReference>
<comment type="catalytic activity">
    <reaction evidence="6">
        <text>NAD(+) + H2O = ADP-D-ribose + nicotinamide + H(+)</text>
        <dbReference type="Rhea" id="RHEA:16301"/>
        <dbReference type="ChEBI" id="CHEBI:15377"/>
        <dbReference type="ChEBI" id="CHEBI:15378"/>
        <dbReference type="ChEBI" id="CHEBI:17154"/>
        <dbReference type="ChEBI" id="CHEBI:57540"/>
        <dbReference type="ChEBI" id="CHEBI:57967"/>
        <dbReference type="EC" id="3.2.2.6"/>
    </reaction>
    <physiologicalReaction direction="left-to-right" evidence="6">
        <dbReference type="Rhea" id="RHEA:16302"/>
    </physiologicalReaction>
</comment>